<keyword evidence="3" id="KW-0597">Phosphoprotein</keyword>
<keyword evidence="4" id="KW-1015">Disulfide bond</keyword>
<evidence type="ECO:0000256" key="2">
    <source>
        <dbReference type="ARBA" id="ARBA00022490"/>
    </source>
</evidence>
<proteinExistence type="predicted"/>
<name>A0A8B9LT11_ASTMX</name>
<evidence type="ECO:0000313" key="7">
    <source>
        <dbReference type="Proteomes" id="UP000694621"/>
    </source>
</evidence>
<evidence type="ECO:0000256" key="3">
    <source>
        <dbReference type="ARBA" id="ARBA00022553"/>
    </source>
</evidence>
<dbReference type="Ensembl" id="ENSAMXT00005060662.1">
    <property type="protein sequence ID" value="ENSAMXP00005056133.1"/>
    <property type="gene ID" value="ENSAMXG00005024939.1"/>
</dbReference>
<dbReference type="InterPro" id="IPR036179">
    <property type="entry name" value="Ig-like_dom_sf"/>
</dbReference>
<dbReference type="Gene3D" id="2.60.40.10">
    <property type="entry name" value="Immunoglobulins"/>
    <property type="match status" value="1"/>
</dbReference>
<dbReference type="InterPro" id="IPR003598">
    <property type="entry name" value="Ig_sub2"/>
</dbReference>
<dbReference type="InterPro" id="IPR013098">
    <property type="entry name" value="Ig_I-set"/>
</dbReference>
<dbReference type="InterPro" id="IPR052385">
    <property type="entry name" value="Obscurin/Obscurin-like_Reg"/>
</dbReference>
<dbReference type="SMART" id="SM00408">
    <property type="entry name" value="IGc2"/>
    <property type="match status" value="1"/>
</dbReference>
<evidence type="ECO:0000256" key="1">
    <source>
        <dbReference type="ARBA" id="ARBA00004496"/>
    </source>
</evidence>
<dbReference type="InterPro" id="IPR013783">
    <property type="entry name" value="Ig-like_fold"/>
</dbReference>
<dbReference type="PANTHER" id="PTHR35971">
    <property type="entry name" value="SI:DKEY-31G6.6"/>
    <property type="match status" value="1"/>
</dbReference>
<feature type="domain" description="Ig-like" evidence="5">
    <location>
        <begin position="8"/>
        <end position="96"/>
    </location>
</feature>
<dbReference type="SUPFAM" id="SSF48726">
    <property type="entry name" value="Immunoglobulin"/>
    <property type="match status" value="1"/>
</dbReference>
<dbReference type="InterPro" id="IPR003599">
    <property type="entry name" value="Ig_sub"/>
</dbReference>
<dbReference type="PROSITE" id="PS50835">
    <property type="entry name" value="IG_LIKE"/>
    <property type="match status" value="1"/>
</dbReference>
<sequence>MDVFGGAPRVLRYPRPVLVKRGSDALLRCQIGGDPQPDVVWERKNVPIVPDGRYCIAQDGKVYTLAISGVTLEDAGQYICRAKNSIGETYAAATLKSCLSSAGVDPLGFIIKSKVSAVLFSRKILQHFISYSFPLLKTTFMEMRISFSSRTWHTAHTAYQKYQLIL</sequence>
<dbReference type="InterPro" id="IPR007110">
    <property type="entry name" value="Ig-like_dom"/>
</dbReference>
<dbReference type="FunFam" id="2.60.40.10:FF:001084">
    <property type="entry name" value="obscurin-like isoform X3"/>
    <property type="match status" value="1"/>
</dbReference>
<dbReference type="Proteomes" id="UP000694621">
    <property type="component" value="Unplaced"/>
</dbReference>
<dbReference type="AlphaFoldDB" id="A0A8B9LT11"/>
<organism evidence="6 7">
    <name type="scientific">Astyanax mexicanus</name>
    <name type="common">Blind cave fish</name>
    <name type="synonym">Astyanax fasciatus mexicanus</name>
    <dbReference type="NCBI Taxonomy" id="7994"/>
    <lineage>
        <taxon>Eukaryota</taxon>
        <taxon>Metazoa</taxon>
        <taxon>Chordata</taxon>
        <taxon>Craniata</taxon>
        <taxon>Vertebrata</taxon>
        <taxon>Euteleostomi</taxon>
        <taxon>Actinopterygii</taxon>
        <taxon>Neopterygii</taxon>
        <taxon>Teleostei</taxon>
        <taxon>Ostariophysi</taxon>
        <taxon>Characiformes</taxon>
        <taxon>Characoidei</taxon>
        <taxon>Acestrorhamphidae</taxon>
        <taxon>Acestrorhamphinae</taxon>
        <taxon>Astyanax</taxon>
    </lineage>
</organism>
<dbReference type="PANTHER" id="PTHR35971:SF3">
    <property type="entry name" value="OBSCURIN-LIKE PROTEIN 1 ISOFORM X1"/>
    <property type="match status" value="1"/>
</dbReference>
<protein>
    <recommendedName>
        <fullName evidence="5">Ig-like domain-containing protein</fullName>
    </recommendedName>
</protein>
<keyword evidence="2" id="KW-0963">Cytoplasm</keyword>
<dbReference type="GO" id="GO:0005737">
    <property type="term" value="C:cytoplasm"/>
    <property type="evidence" value="ECO:0007669"/>
    <property type="project" value="UniProtKB-SubCell"/>
</dbReference>
<evidence type="ECO:0000259" key="5">
    <source>
        <dbReference type="PROSITE" id="PS50835"/>
    </source>
</evidence>
<accession>A0A8B9LT11</accession>
<evidence type="ECO:0000313" key="6">
    <source>
        <dbReference type="Ensembl" id="ENSAMXP00005056133.1"/>
    </source>
</evidence>
<dbReference type="SMART" id="SM00409">
    <property type="entry name" value="IG"/>
    <property type="match status" value="1"/>
</dbReference>
<dbReference type="Pfam" id="PF07679">
    <property type="entry name" value="I-set"/>
    <property type="match status" value="1"/>
</dbReference>
<reference evidence="6" key="1">
    <citation type="submission" date="2025-08" db="UniProtKB">
        <authorList>
            <consortium name="Ensembl"/>
        </authorList>
    </citation>
    <scope>IDENTIFICATION</scope>
</reference>
<evidence type="ECO:0000256" key="4">
    <source>
        <dbReference type="ARBA" id="ARBA00023157"/>
    </source>
</evidence>
<comment type="subcellular location">
    <subcellularLocation>
        <location evidence="1">Cytoplasm</location>
    </subcellularLocation>
</comment>